<proteinExistence type="predicted"/>
<evidence type="ECO:0000256" key="1">
    <source>
        <dbReference type="SAM" id="MobiDB-lite"/>
    </source>
</evidence>
<feature type="compositionally biased region" description="Basic and acidic residues" evidence="1">
    <location>
        <begin position="15"/>
        <end position="25"/>
    </location>
</feature>
<evidence type="ECO:0000313" key="3">
    <source>
        <dbReference type="Proteomes" id="UP001281761"/>
    </source>
</evidence>
<reference evidence="2 3" key="1">
    <citation type="journal article" date="2022" name="bioRxiv">
        <title>Genomics of Preaxostyla Flagellates Illuminates Evolutionary Transitions and the Path Towards Mitochondrial Loss.</title>
        <authorList>
            <person name="Novak L.V.F."/>
            <person name="Treitli S.C."/>
            <person name="Pyrih J."/>
            <person name="Halakuc P."/>
            <person name="Pipaliya S.V."/>
            <person name="Vacek V."/>
            <person name="Brzon O."/>
            <person name="Soukal P."/>
            <person name="Eme L."/>
            <person name="Dacks J.B."/>
            <person name="Karnkowska A."/>
            <person name="Elias M."/>
            <person name="Hampl V."/>
        </authorList>
    </citation>
    <scope>NUCLEOTIDE SEQUENCE [LARGE SCALE GENOMIC DNA]</scope>
    <source>
        <strain evidence="2">NAU3</strain>
        <tissue evidence="2">Gut</tissue>
    </source>
</reference>
<gene>
    <name evidence="2" type="ORF">BLNAU_9747</name>
</gene>
<dbReference type="EMBL" id="JARBJD010000068">
    <property type="protein sequence ID" value="KAK2955354.1"/>
    <property type="molecule type" value="Genomic_DNA"/>
</dbReference>
<accession>A0ABQ9XV40</accession>
<dbReference type="Proteomes" id="UP001281761">
    <property type="component" value="Unassembled WGS sequence"/>
</dbReference>
<name>A0ABQ9XV40_9EUKA</name>
<keyword evidence="3" id="KW-1185">Reference proteome</keyword>
<feature type="compositionally biased region" description="Polar residues" evidence="1">
    <location>
        <begin position="97"/>
        <end position="115"/>
    </location>
</feature>
<organism evidence="2 3">
    <name type="scientific">Blattamonas nauphoetae</name>
    <dbReference type="NCBI Taxonomy" id="2049346"/>
    <lineage>
        <taxon>Eukaryota</taxon>
        <taxon>Metamonada</taxon>
        <taxon>Preaxostyla</taxon>
        <taxon>Oxymonadida</taxon>
        <taxon>Blattamonas</taxon>
    </lineage>
</organism>
<sequence length="115" mass="12893">MGEMNNQNGTQTKTTRVEETTRESWEEQPSPPALQLTADKHGLVLSNTIIANSNRDEQIDDFSRLEDSFVARPKPNSSLLEKRGERKESPADLTRHTPPTTSSDADAHVTTRQFT</sequence>
<feature type="region of interest" description="Disordered" evidence="1">
    <location>
        <begin position="70"/>
        <end position="115"/>
    </location>
</feature>
<feature type="compositionally biased region" description="Basic and acidic residues" evidence="1">
    <location>
        <begin position="80"/>
        <end position="95"/>
    </location>
</feature>
<protein>
    <submittedName>
        <fullName evidence="2">Uncharacterized protein</fullName>
    </submittedName>
</protein>
<evidence type="ECO:0000313" key="2">
    <source>
        <dbReference type="EMBL" id="KAK2955354.1"/>
    </source>
</evidence>
<feature type="region of interest" description="Disordered" evidence="1">
    <location>
        <begin position="1"/>
        <end position="37"/>
    </location>
</feature>
<comment type="caution">
    <text evidence="2">The sequence shown here is derived from an EMBL/GenBank/DDBJ whole genome shotgun (WGS) entry which is preliminary data.</text>
</comment>